<protein>
    <submittedName>
        <fullName evidence="2">Uncharacterized protein</fullName>
    </submittedName>
</protein>
<feature type="region of interest" description="Disordered" evidence="1">
    <location>
        <begin position="166"/>
        <end position="207"/>
    </location>
</feature>
<evidence type="ECO:0000256" key="1">
    <source>
        <dbReference type="SAM" id="MobiDB-lite"/>
    </source>
</evidence>
<dbReference type="OrthoDB" id="2247785at2759"/>
<sequence>MPITRSQHREIERKKREEIERNNAIRTAIEASRSRLPTTLDYIQLGMNNLNTNDDYSLNVSTKIKAYHHGRPLGREHTDPMEQPLNIDPVIKSDLKIPEFTAAKLQAYKIKRSENMYEPPNEAGCFTYSTTFNSSGESTTELSITRDPFRSLSLSSDIDEMKFRINSDESISVERRQSTSEGGSTVDQTDSSANEEYSIHDQSSPVP</sequence>
<dbReference type="EMBL" id="JAEPRC010000204">
    <property type="protein sequence ID" value="KAG2204219.1"/>
    <property type="molecule type" value="Genomic_DNA"/>
</dbReference>
<feature type="region of interest" description="Disordered" evidence="1">
    <location>
        <begin position="1"/>
        <end position="20"/>
    </location>
</feature>
<name>A0A8H7V7M5_9FUNG</name>
<dbReference type="AlphaFoldDB" id="A0A8H7V7M5"/>
<feature type="compositionally biased region" description="Basic and acidic residues" evidence="1">
    <location>
        <begin position="166"/>
        <end position="178"/>
    </location>
</feature>
<comment type="caution">
    <text evidence="2">The sequence shown here is derived from an EMBL/GenBank/DDBJ whole genome shotgun (WGS) entry which is preliminary data.</text>
</comment>
<reference evidence="2" key="1">
    <citation type="submission" date="2020-12" db="EMBL/GenBank/DDBJ databases">
        <title>Metabolic potential, ecology and presence of endohyphal bacteria is reflected in genomic diversity of Mucoromycotina.</title>
        <authorList>
            <person name="Muszewska A."/>
            <person name="Okrasinska A."/>
            <person name="Steczkiewicz K."/>
            <person name="Drgas O."/>
            <person name="Orlowska M."/>
            <person name="Perlinska-Lenart U."/>
            <person name="Aleksandrzak-Piekarczyk T."/>
            <person name="Szatraj K."/>
            <person name="Zielenkiewicz U."/>
            <person name="Pilsyk S."/>
            <person name="Malc E."/>
            <person name="Mieczkowski P."/>
            <person name="Kruszewska J.S."/>
            <person name="Biernat P."/>
            <person name="Pawlowska J."/>
        </authorList>
    </citation>
    <scope>NUCLEOTIDE SEQUENCE</scope>
    <source>
        <strain evidence="2">CBS 226.32</strain>
    </source>
</reference>
<organism evidence="2 3">
    <name type="scientific">Mucor plumbeus</name>
    <dbReference type="NCBI Taxonomy" id="97098"/>
    <lineage>
        <taxon>Eukaryota</taxon>
        <taxon>Fungi</taxon>
        <taxon>Fungi incertae sedis</taxon>
        <taxon>Mucoromycota</taxon>
        <taxon>Mucoromycotina</taxon>
        <taxon>Mucoromycetes</taxon>
        <taxon>Mucorales</taxon>
        <taxon>Mucorineae</taxon>
        <taxon>Mucoraceae</taxon>
        <taxon>Mucor</taxon>
    </lineage>
</organism>
<keyword evidence="3" id="KW-1185">Reference proteome</keyword>
<dbReference type="Proteomes" id="UP000650833">
    <property type="component" value="Unassembled WGS sequence"/>
</dbReference>
<evidence type="ECO:0000313" key="3">
    <source>
        <dbReference type="Proteomes" id="UP000650833"/>
    </source>
</evidence>
<feature type="compositionally biased region" description="Polar residues" evidence="1">
    <location>
        <begin position="179"/>
        <end position="207"/>
    </location>
</feature>
<accession>A0A8H7V7M5</accession>
<feature type="compositionally biased region" description="Basic and acidic residues" evidence="1">
    <location>
        <begin position="7"/>
        <end position="20"/>
    </location>
</feature>
<evidence type="ECO:0000313" key="2">
    <source>
        <dbReference type="EMBL" id="KAG2204219.1"/>
    </source>
</evidence>
<gene>
    <name evidence="2" type="ORF">INT46_008834</name>
</gene>
<proteinExistence type="predicted"/>